<dbReference type="InterPro" id="IPR001223">
    <property type="entry name" value="Glyco_hydro18_cat"/>
</dbReference>
<dbReference type="EMBL" id="OB660479">
    <property type="protein sequence ID" value="CAD7224985.1"/>
    <property type="molecule type" value="Genomic_DNA"/>
</dbReference>
<keyword evidence="5" id="KW-0732">Signal</keyword>
<dbReference type="OrthoDB" id="6369623at2759"/>
<dbReference type="SUPFAM" id="SSF51445">
    <property type="entry name" value="(Trans)glycosidases"/>
    <property type="match status" value="1"/>
</dbReference>
<dbReference type="InterPro" id="IPR029070">
    <property type="entry name" value="Chitinase_insertion_sf"/>
</dbReference>
<evidence type="ECO:0000256" key="4">
    <source>
        <dbReference type="ARBA" id="ARBA00022669"/>
    </source>
</evidence>
<dbReference type="GO" id="GO:0005576">
    <property type="term" value="C:extracellular region"/>
    <property type="evidence" value="ECO:0007669"/>
    <property type="project" value="TreeGrafter"/>
</dbReference>
<dbReference type="SMART" id="SM00636">
    <property type="entry name" value="Glyco_18"/>
    <property type="match status" value="1"/>
</dbReference>
<evidence type="ECO:0000256" key="1">
    <source>
        <dbReference type="ARBA" id="ARBA00000822"/>
    </source>
</evidence>
<dbReference type="Gene3D" id="3.10.50.10">
    <property type="match status" value="1"/>
</dbReference>
<dbReference type="InterPro" id="IPR011583">
    <property type="entry name" value="Chitinase_II/V-like_cat"/>
</dbReference>
<keyword evidence="7" id="KW-0146">Chitin degradation</keyword>
<accession>A0A7R8ZHW5</accession>
<keyword evidence="10" id="KW-0624">Polysaccharide degradation</keyword>
<dbReference type="SUPFAM" id="SSF54556">
    <property type="entry name" value="Chitinase insertion domain"/>
    <property type="match status" value="1"/>
</dbReference>
<organism evidence="12">
    <name type="scientific">Cyprideis torosa</name>
    <dbReference type="NCBI Taxonomy" id="163714"/>
    <lineage>
        <taxon>Eukaryota</taxon>
        <taxon>Metazoa</taxon>
        <taxon>Ecdysozoa</taxon>
        <taxon>Arthropoda</taxon>
        <taxon>Crustacea</taxon>
        <taxon>Oligostraca</taxon>
        <taxon>Ostracoda</taxon>
        <taxon>Podocopa</taxon>
        <taxon>Podocopida</taxon>
        <taxon>Cytherocopina</taxon>
        <taxon>Cytheroidea</taxon>
        <taxon>Cytherideidae</taxon>
        <taxon>Cyprideis</taxon>
    </lineage>
</organism>
<dbReference type="InterPro" id="IPR050314">
    <property type="entry name" value="Glycosyl_Hydrlase_18"/>
</dbReference>
<evidence type="ECO:0000256" key="10">
    <source>
        <dbReference type="ARBA" id="ARBA00023326"/>
    </source>
</evidence>
<feature type="domain" description="GH18" evidence="11">
    <location>
        <begin position="1"/>
        <end position="180"/>
    </location>
</feature>
<evidence type="ECO:0000256" key="9">
    <source>
        <dbReference type="ARBA" id="ARBA00023277"/>
    </source>
</evidence>
<dbReference type="PANTHER" id="PTHR11177">
    <property type="entry name" value="CHITINASE"/>
    <property type="match status" value="1"/>
</dbReference>
<name>A0A7R8ZHW5_9CRUS</name>
<dbReference type="AlphaFoldDB" id="A0A7R8ZHW5"/>
<comment type="catalytic activity">
    <reaction evidence="1">
        <text>Random endo-hydrolysis of N-acetyl-beta-D-glucosaminide (1-&gt;4)-beta-linkages in chitin and chitodextrins.</text>
        <dbReference type="EC" id="3.2.1.14"/>
    </reaction>
</comment>
<dbReference type="GO" id="GO:0008843">
    <property type="term" value="F:endochitinase activity"/>
    <property type="evidence" value="ECO:0007669"/>
    <property type="project" value="UniProtKB-EC"/>
</dbReference>
<dbReference type="GO" id="GO:0008061">
    <property type="term" value="F:chitin binding"/>
    <property type="evidence" value="ECO:0007669"/>
    <property type="project" value="UniProtKB-KW"/>
</dbReference>
<evidence type="ECO:0000256" key="6">
    <source>
        <dbReference type="ARBA" id="ARBA00022801"/>
    </source>
</evidence>
<dbReference type="Gene3D" id="3.20.20.80">
    <property type="entry name" value="Glycosidases"/>
    <property type="match status" value="1"/>
</dbReference>
<dbReference type="Pfam" id="PF00704">
    <property type="entry name" value="Glyco_hydro_18"/>
    <property type="match status" value="1"/>
</dbReference>
<protein>
    <recommendedName>
        <fullName evidence="3">chitinase</fullName>
        <ecNumber evidence="3">3.2.1.14</ecNumber>
    </recommendedName>
</protein>
<evidence type="ECO:0000259" key="11">
    <source>
        <dbReference type="PROSITE" id="PS51910"/>
    </source>
</evidence>
<evidence type="ECO:0000256" key="2">
    <source>
        <dbReference type="ARBA" id="ARBA00009121"/>
    </source>
</evidence>
<evidence type="ECO:0000256" key="7">
    <source>
        <dbReference type="ARBA" id="ARBA00023024"/>
    </source>
</evidence>
<evidence type="ECO:0000256" key="3">
    <source>
        <dbReference type="ARBA" id="ARBA00012729"/>
    </source>
</evidence>
<keyword evidence="4" id="KW-0147">Chitin-binding</keyword>
<evidence type="ECO:0000256" key="5">
    <source>
        <dbReference type="ARBA" id="ARBA00022729"/>
    </source>
</evidence>
<dbReference type="GO" id="GO:0000272">
    <property type="term" value="P:polysaccharide catabolic process"/>
    <property type="evidence" value="ECO:0007669"/>
    <property type="project" value="UniProtKB-KW"/>
</dbReference>
<dbReference type="PROSITE" id="PS51910">
    <property type="entry name" value="GH18_2"/>
    <property type="match status" value="1"/>
</dbReference>
<dbReference type="GO" id="GO:0006032">
    <property type="term" value="P:chitin catabolic process"/>
    <property type="evidence" value="ECO:0007669"/>
    <property type="project" value="UniProtKB-KW"/>
</dbReference>
<dbReference type="EC" id="3.2.1.14" evidence="3"/>
<gene>
    <name evidence="12" type="ORF">CTOB1V02_LOCUS2934</name>
</gene>
<evidence type="ECO:0000256" key="8">
    <source>
        <dbReference type="ARBA" id="ARBA00023157"/>
    </source>
</evidence>
<comment type="similarity">
    <text evidence="2">Belongs to the glycosyl hydrolase 18 family. Chitinase class II subfamily.</text>
</comment>
<keyword evidence="6" id="KW-0378">Hydrolase</keyword>
<dbReference type="InterPro" id="IPR017853">
    <property type="entry name" value="GH"/>
</dbReference>
<proteinExistence type="inferred from homology"/>
<dbReference type="FunFam" id="3.10.50.10:FF:000004">
    <property type="entry name" value="Chitinase 5"/>
    <property type="match status" value="1"/>
</dbReference>
<evidence type="ECO:0000313" key="12">
    <source>
        <dbReference type="EMBL" id="CAD7224985.1"/>
    </source>
</evidence>
<reference evidence="12" key="1">
    <citation type="submission" date="2020-11" db="EMBL/GenBank/DDBJ databases">
        <authorList>
            <person name="Tran Van P."/>
        </authorList>
    </citation>
    <scope>NUCLEOTIDE SEQUENCE</scope>
</reference>
<keyword evidence="9" id="KW-0119">Carbohydrate metabolism</keyword>
<keyword evidence="8" id="KW-1015">Disulfide bond</keyword>
<dbReference type="PANTHER" id="PTHR11177:SF359">
    <property type="entry name" value="CHITINASE 10-RELATED"/>
    <property type="match status" value="1"/>
</dbReference>
<sequence>MTYDFHGHWDKITGHVSPLFYHPDDFEATFHTEAAIDYWLEKGAPKNKIVMGMPLYGQSFSLAKPDENGLNAKAPEKGQAGQYTRQAGFLAYYEICTKIQREGFQVNVDSDRRIGPYAFKGRQWISFDDVEMLQLKSEYIREKGLAGGMIWALDLDDFNNVCGQGKHPLLRTIAQVLAPPRG</sequence>